<keyword evidence="3" id="KW-0677">Repeat</keyword>
<evidence type="ECO:0000313" key="11">
    <source>
        <dbReference type="EMBL" id="QEP99643.1"/>
    </source>
</evidence>
<dbReference type="GO" id="GO:0005667">
    <property type="term" value="C:transcription regulator complex"/>
    <property type="evidence" value="ECO:0007669"/>
    <property type="project" value="TreeGrafter"/>
</dbReference>
<dbReference type="PROSITE" id="PS50157">
    <property type="entry name" value="ZINC_FINGER_C2H2_2"/>
    <property type="match status" value="4"/>
</dbReference>
<feature type="region of interest" description="Disordered" evidence="9">
    <location>
        <begin position="148"/>
        <end position="169"/>
    </location>
</feature>
<dbReference type="FunFam" id="3.30.160.60:FF:000104">
    <property type="entry name" value="Transcriptional repressor protein YY1"/>
    <property type="match status" value="1"/>
</dbReference>
<feature type="compositionally biased region" description="Low complexity" evidence="9">
    <location>
        <begin position="152"/>
        <end position="162"/>
    </location>
</feature>
<dbReference type="PROSITE" id="PS00028">
    <property type="entry name" value="ZINC_FINGER_C2H2_1"/>
    <property type="match status" value="4"/>
</dbReference>
<evidence type="ECO:0000259" key="10">
    <source>
        <dbReference type="PROSITE" id="PS50157"/>
    </source>
</evidence>
<dbReference type="PANTHER" id="PTHR14003:SF19">
    <property type="entry name" value="YY2 TRANSCRIPTION FACTOR"/>
    <property type="match status" value="1"/>
</dbReference>
<dbReference type="PANTHER" id="PTHR14003">
    <property type="entry name" value="TRANSCRIPTIONAL REPRESSOR PROTEIN YY"/>
    <property type="match status" value="1"/>
</dbReference>
<evidence type="ECO:0000256" key="6">
    <source>
        <dbReference type="ARBA" id="ARBA00023125"/>
    </source>
</evidence>
<proteinExistence type="evidence at transcript level"/>
<keyword evidence="6" id="KW-0238">DNA-binding</keyword>
<feature type="domain" description="C2H2-type" evidence="10">
    <location>
        <begin position="237"/>
        <end position="264"/>
    </location>
</feature>
<reference evidence="11" key="1">
    <citation type="submission" date="2019-02" db="EMBL/GenBank/DDBJ databases">
        <authorList>
            <person name="Ma K."/>
        </authorList>
    </citation>
    <scope>NUCLEOTIDE SEQUENCE</scope>
</reference>
<feature type="domain" description="C2H2-type" evidence="10">
    <location>
        <begin position="265"/>
        <end position="294"/>
    </location>
</feature>
<keyword evidence="4 8" id="KW-0863">Zinc-finger</keyword>
<feature type="domain" description="C2H2-type" evidence="10">
    <location>
        <begin position="295"/>
        <end position="324"/>
    </location>
</feature>
<name>A0A5J6BTA5_DUGJA</name>
<dbReference type="Gene3D" id="3.30.160.60">
    <property type="entry name" value="Classic Zinc Finger"/>
    <property type="match status" value="4"/>
</dbReference>
<evidence type="ECO:0000256" key="8">
    <source>
        <dbReference type="PROSITE-ProRule" id="PRU00042"/>
    </source>
</evidence>
<keyword evidence="7" id="KW-0539">Nucleus</keyword>
<dbReference type="AlphaFoldDB" id="A0A5J6BTA5"/>
<dbReference type="SMART" id="SM00355">
    <property type="entry name" value="ZnF_C2H2"/>
    <property type="match status" value="4"/>
</dbReference>
<dbReference type="Pfam" id="PF00096">
    <property type="entry name" value="zf-C2H2"/>
    <property type="match status" value="2"/>
</dbReference>
<dbReference type="GO" id="GO:0000785">
    <property type="term" value="C:chromatin"/>
    <property type="evidence" value="ECO:0007669"/>
    <property type="project" value="TreeGrafter"/>
</dbReference>
<gene>
    <name evidence="11" type="primary">yy1</name>
</gene>
<dbReference type="GO" id="GO:0000978">
    <property type="term" value="F:RNA polymerase II cis-regulatory region sequence-specific DNA binding"/>
    <property type="evidence" value="ECO:0007669"/>
    <property type="project" value="TreeGrafter"/>
</dbReference>
<evidence type="ECO:0000256" key="1">
    <source>
        <dbReference type="ARBA" id="ARBA00004123"/>
    </source>
</evidence>
<dbReference type="InterPro" id="IPR036236">
    <property type="entry name" value="Znf_C2H2_sf"/>
</dbReference>
<evidence type="ECO:0000256" key="4">
    <source>
        <dbReference type="ARBA" id="ARBA00022771"/>
    </source>
</evidence>
<organism evidence="11">
    <name type="scientific">Dugesia japonica</name>
    <name type="common">Planarian</name>
    <dbReference type="NCBI Taxonomy" id="6161"/>
    <lineage>
        <taxon>Eukaryota</taxon>
        <taxon>Metazoa</taxon>
        <taxon>Spiralia</taxon>
        <taxon>Lophotrochozoa</taxon>
        <taxon>Platyhelminthes</taxon>
        <taxon>Rhabditophora</taxon>
        <taxon>Seriata</taxon>
        <taxon>Tricladida</taxon>
        <taxon>Continenticola</taxon>
        <taxon>Geoplanoidea</taxon>
        <taxon>Dugesiidae</taxon>
        <taxon>Dugesia</taxon>
    </lineage>
</organism>
<evidence type="ECO:0000256" key="3">
    <source>
        <dbReference type="ARBA" id="ARBA00022737"/>
    </source>
</evidence>
<dbReference type="GO" id="GO:0008270">
    <property type="term" value="F:zinc ion binding"/>
    <property type="evidence" value="ECO:0007669"/>
    <property type="project" value="UniProtKB-KW"/>
</dbReference>
<dbReference type="EMBL" id="MK537351">
    <property type="protein sequence ID" value="QEP99643.1"/>
    <property type="molecule type" value="mRNA"/>
</dbReference>
<accession>A0A5J6BTA5</accession>
<comment type="subcellular location">
    <subcellularLocation>
        <location evidence="1">Nucleus</location>
    </subcellularLocation>
</comment>
<keyword evidence="5" id="KW-0862">Zinc</keyword>
<dbReference type="GO" id="GO:0000981">
    <property type="term" value="F:DNA-binding transcription factor activity, RNA polymerase II-specific"/>
    <property type="evidence" value="ECO:0007669"/>
    <property type="project" value="TreeGrafter"/>
</dbReference>
<dbReference type="InterPro" id="IPR013087">
    <property type="entry name" value="Znf_C2H2_type"/>
</dbReference>
<keyword evidence="2" id="KW-0479">Metal-binding</keyword>
<feature type="domain" description="C2H2-type" evidence="10">
    <location>
        <begin position="208"/>
        <end position="237"/>
    </location>
</feature>
<dbReference type="GO" id="GO:0031519">
    <property type="term" value="C:PcG protein complex"/>
    <property type="evidence" value="ECO:0007669"/>
    <property type="project" value="TreeGrafter"/>
</dbReference>
<evidence type="ECO:0000256" key="5">
    <source>
        <dbReference type="ARBA" id="ARBA00022833"/>
    </source>
</evidence>
<dbReference type="FunFam" id="3.30.160.60:FF:000125">
    <property type="entry name" value="Putative zinc finger protein 143"/>
    <property type="match status" value="1"/>
</dbReference>
<sequence>MWDVQKILFDSDESCCSDPLNDKLMNLDYWKFHLTNRLQYTYCDWDSLIDTNDSNFLVTFERHSAALTEKIVHKELELNESLKSQPSQCKLEEIDCHSRVLQNISNSTLEISLDRKLFNLDNLKKFNSYNVVKTIKYEKIINSELENISLPNSSNTDTSSDNHLTESTELEHDLNYEEKSFDSLSEFENESDSNDKNKIVNNLESIGIPCTFNGCSKVFKDKSRMRKHLHTHKTKSHICEVCKKGFVESSKLKRHYLVHSGRKPIKCQFEGCSKTFSLIHNMKTHLRIHTGERPFHCPYPNCNKSFAQSTNLKSHKLTHQKNMN</sequence>
<evidence type="ECO:0000256" key="7">
    <source>
        <dbReference type="ARBA" id="ARBA00023242"/>
    </source>
</evidence>
<protein>
    <submittedName>
        <fullName evidence="11">Transcriptional repressor protein YY1</fullName>
    </submittedName>
</protein>
<dbReference type="SUPFAM" id="SSF57667">
    <property type="entry name" value="beta-beta-alpha zinc fingers"/>
    <property type="match status" value="3"/>
</dbReference>
<evidence type="ECO:0000256" key="9">
    <source>
        <dbReference type="SAM" id="MobiDB-lite"/>
    </source>
</evidence>
<evidence type="ECO:0000256" key="2">
    <source>
        <dbReference type="ARBA" id="ARBA00022723"/>
    </source>
</evidence>